<evidence type="ECO:0000313" key="3">
    <source>
        <dbReference type="Proteomes" id="UP000324222"/>
    </source>
</evidence>
<comment type="caution">
    <text evidence="2">The sequence shown here is derived from an EMBL/GenBank/DDBJ whole genome shotgun (WGS) entry which is preliminary data.</text>
</comment>
<proteinExistence type="predicted"/>
<feature type="compositionally biased region" description="Polar residues" evidence="1">
    <location>
        <begin position="1"/>
        <end position="17"/>
    </location>
</feature>
<evidence type="ECO:0000256" key="1">
    <source>
        <dbReference type="SAM" id="MobiDB-lite"/>
    </source>
</evidence>
<gene>
    <name evidence="2" type="ORF">E2C01_034819</name>
</gene>
<protein>
    <submittedName>
        <fullName evidence="2">Uncharacterized protein</fullName>
    </submittedName>
</protein>
<dbReference type="EMBL" id="VSRR010004978">
    <property type="protein sequence ID" value="MPC41232.1"/>
    <property type="molecule type" value="Genomic_DNA"/>
</dbReference>
<accession>A0A5B7F3U7</accession>
<dbReference type="Proteomes" id="UP000324222">
    <property type="component" value="Unassembled WGS sequence"/>
</dbReference>
<organism evidence="2 3">
    <name type="scientific">Portunus trituberculatus</name>
    <name type="common">Swimming crab</name>
    <name type="synonym">Neptunus trituberculatus</name>
    <dbReference type="NCBI Taxonomy" id="210409"/>
    <lineage>
        <taxon>Eukaryota</taxon>
        <taxon>Metazoa</taxon>
        <taxon>Ecdysozoa</taxon>
        <taxon>Arthropoda</taxon>
        <taxon>Crustacea</taxon>
        <taxon>Multicrustacea</taxon>
        <taxon>Malacostraca</taxon>
        <taxon>Eumalacostraca</taxon>
        <taxon>Eucarida</taxon>
        <taxon>Decapoda</taxon>
        <taxon>Pleocyemata</taxon>
        <taxon>Brachyura</taxon>
        <taxon>Eubrachyura</taxon>
        <taxon>Portunoidea</taxon>
        <taxon>Portunidae</taxon>
        <taxon>Portuninae</taxon>
        <taxon>Portunus</taxon>
    </lineage>
</organism>
<feature type="region of interest" description="Disordered" evidence="1">
    <location>
        <begin position="1"/>
        <end position="34"/>
    </location>
</feature>
<keyword evidence="3" id="KW-1185">Reference proteome</keyword>
<dbReference type="AlphaFoldDB" id="A0A5B7F3U7"/>
<evidence type="ECO:0000313" key="2">
    <source>
        <dbReference type="EMBL" id="MPC41232.1"/>
    </source>
</evidence>
<feature type="region of interest" description="Disordered" evidence="1">
    <location>
        <begin position="46"/>
        <end position="72"/>
    </location>
</feature>
<name>A0A5B7F3U7_PORTR</name>
<reference evidence="2 3" key="1">
    <citation type="submission" date="2019-05" db="EMBL/GenBank/DDBJ databases">
        <title>Another draft genome of Portunus trituberculatus and its Hox gene families provides insights of decapod evolution.</title>
        <authorList>
            <person name="Jeong J.-H."/>
            <person name="Song I."/>
            <person name="Kim S."/>
            <person name="Choi T."/>
            <person name="Kim D."/>
            <person name="Ryu S."/>
            <person name="Kim W."/>
        </authorList>
    </citation>
    <scope>NUCLEOTIDE SEQUENCE [LARGE SCALE GENOMIC DNA]</scope>
    <source>
        <tissue evidence="2">Muscle</tissue>
    </source>
</reference>
<sequence>MMSNSDNESLSSRQSGSEVAAAGGFSSHGSRERRMLGLPSEEWWWGRGRGRGRSGGGQRGVRVWVRRGKGRS</sequence>